<protein>
    <submittedName>
        <fullName evidence="2">Uncharacterized protein</fullName>
    </submittedName>
</protein>
<feature type="chain" id="PRO_5016344298" evidence="1">
    <location>
        <begin position="33"/>
        <end position="54"/>
    </location>
</feature>
<keyword evidence="1" id="KW-0732">Signal</keyword>
<dbReference type="AlphaFoldDB" id="A0A318SL29"/>
<evidence type="ECO:0000313" key="3">
    <source>
        <dbReference type="Proteomes" id="UP000247540"/>
    </source>
</evidence>
<accession>A0A318SL29</accession>
<organism evidence="2 3">
    <name type="scientific">Xylophilus ampelinus</name>
    <dbReference type="NCBI Taxonomy" id="54067"/>
    <lineage>
        <taxon>Bacteria</taxon>
        <taxon>Pseudomonadati</taxon>
        <taxon>Pseudomonadota</taxon>
        <taxon>Betaproteobacteria</taxon>
        <taxon>Burkholderiales</taxon>
        <taxon>Xylophilus</taxon>
    </lineage>
</organism>
<evidence type="ECO:0000313" key="2">
    <source>
        <dbReference type="EMBL" id="PYE79160.1"/>
    </source>
</evidence>
<gene>
    <name evidence="2" type="ORF">DFQ15_103148</name>
</gene>
<name>A0A318SL29_9BURK</name>
<sequence>MRRSMRTAFTAFTVTILVAISAAAAALLPDHAAEATDLGIFQVDELFPAGTFEQ</sequence>
<keyword evidence="3" id="KW-1185">Reference proteome</keyword>
<dbReference type="Proteomes" id="UP000247540">
    <property type="component" value="Unassembled WGS sequence"/>
</dbReference>
<reference evidence="2 3" key="1">
    <citation type="submission" date="2018-06" db="EMBL/GenBank/DDBJ databases">
        <title>Genomic Encyclopedia of Type Strains, Phase III (KMG-III): the genomes of soil and plant-associated and newly described type strains.</title>
        <authorList>
            <person name="Whitman W."/>
        </authorList>
    </citation>
    <scope>NUCLEOTIDE SEQUENCE [LARGE SCALE GENOMIC DNA]</scope>
    <source>
        <strain evidence="2 3">CECT 7646</strain>
    </source>
</reference>
<feature type="signal peptide" evidence="1">
    <location>
        <begin position="1"/>
        <end position="32"/>
    </location>
</feature>
<comment type="caution">
    <text evidence="2">The sequence shown here is derived from an EMBL/GenBank/DDBJ whole genome shotgun (WGS) entry which is preliminary data.</text>
</comment>
<dbReference type="RefSeq" id="WP_158528998.1">
    <property type="nucleotide sequence ID" value="NZ_JAMOFZ010000003.1"/>
</dbReference>
<evidence type="ECO:0000256" key="1">
    <source>
        <dbReference type="SAM" id="SignalP"/>
    </source>
</evidence>
<proteinExistence type="predicted"/>
<dbReference type="EMBL" id="QJTC01000003">
    <property type="protein sequence ID" value="PYE79160.1"/>
    <property type="molecule type" value="Genomic_DNA"/>
</dbReference>